<dbReference type="Proteomes" id="UP000499080">
    <property type="component" value="Unassembled WGS sequence"/>
</dbReference>
<dbReference type="EMBL" id="BGPR01002033">
    <property type="protein sequence ID" value="GBM66580.1"/>
    <property type="molecule type" value="Genomic_DNA"/>
</dbReference>
<gene>
    <name evidence="1" type="ORF">AVEN_251993_1</name>
</gene>
<accession>A0A4Y2HMZ6</accession>
<organism evidence="1 2">
    <name type="scientific">Araneus ventricosus</name>
    <name type="common">Orbweaver spider</name>
    <name type="synonym">Epeira ventricosa</name>
    <dbReference type="NCBI Taxonomy" id="182803"/>
    <lineage>
        <taxon>Eukaryota</taxon>
        <taxon>Metazoa</taxon>
        <taxon>Ecdysozoa</taxon>
        <taxon>Arthropoda</taxon>
        <taxon>Chelicerata</taxon>
        <taxon>Arachnida</taxon>
        <taxon>Araneae</taxon>
        <taxon>Araneomorphae</taxon>
        <taxon>Entelegynae</taxon>
        <taxon>Araneoidea</taxon>
        <taxon>Araneidae</taxon>
        <taxon>Araneus</taxon>
    </lineage>
</organism>
<protein>
    <submittedName>
        <fullName evidence="1">Uncharacterized protein</fullName>
    </submittedName>
</protein>
<evidence type="ECO:0000313" key="2">
    <source>
        <dbReference type="Proteomes" id="UP000499080"/>
    </source>
</evidence>
<reference evidence="1 2" key="1">
    <citation type="journal article" date="2019" name="Sci. Rep.">
        <title>Orb-weaving spider Araneus ventricosus genome elucidates the spidroin gene catalogue.</title>
        <authorList>
            <person name="Kono N."/>
            <person name="Nakamura H."/>
            <person name="Ohtoshi R."/>
            <person name="Moran D.A.P."/>
            <person name="Shinohara A."/>
            <person name="Yoshida Y."/>
            <person name="Fujiwara M."/>
            <person name="Mori M."/>
            <person name="Tomita M."/>
            <person name="Arakawa K."/>
        </authorList>
    </citation>
    <scope>NUCLEOTIDE SEQUENCE [LARGE SCALE GENOMIC DNA]</scope>
</reference>
<dbReference type="OrthoDB" id="6469556at2759"/>
<keyword evidence="2" id="KW-1185">Reference proteome</keyword>
<dbReference type="AlphaFoldDB" id="A0A4Y2HMZ6"/>
<dbReference type="PANTHER" id="PTHR46114">
    <property type="entry name" value="APPLE DOMAIN-CONTAINING PROTEIN"/>
    <property type="match status" value="1"/>
</dbReference>
<name>A0A4Y2HMZ6_ARAVE</name>
<evidence type="ECO:0000313" key="1">
    <source>
        <dbReference type="EMBL" id="GBM66580.1"/>
    </source>
</evidence>
<proteinExistence type="predicted"/>
<comment type="caution">
    <text evidence="1">The sequence shown here is derived from an EMBL/GenBank/DDBJ whole genome shotgun (WGS) entry which is preliminary data.</text>
</comment>
<sequence length="115" mass="13153">MRVSALQVSANFLGIDKAENYKDLVDDMSALFQNFGCNMSLKMHFLYSHLNFFSDNCGQVSDDHDERFHQDIANMETRYQGNWSKAMLDDTVGLSSEMLSTPITSDWPKEIKSTK</sequence>
<dbReference type="PANTHER" id="PTHR46114:SF2">
    <property type="entry name" value="CULLIN N-TERMINAL DOMAIN-CONTAINING PROTEIN"/>
    <property type="match status" value="1"/>
</dbReference>